<dbReference type="SUPFAM" id="SSF51351">
    <property type="entry name" value="Triosephosphate isomerase (TIM)"/>
    <property type="match status" value="1"/>
</dbReference>
<dbReference type="Gene3D" id="3.20.20.70">
    <property type="entry name" value="Aldolase class I"/>
    <property type="match status" value="1"/>
</dbReference>
<dbReference type="GO" id="GO:0019563">
    <property type="term" value="P:glycerol catabolic process"/>
    <property type="evidence" value="ECO:0007669"/>
    <property type="project" value="TreeGrafter"/>
</dbReference>
<dbReference type="GO" id="GO:0005829">
    <property type="term" value="C:cytosol"/>
    <property type="evidence" value="ECO:0007669"/>
    <property type="project" value="TreeGrafter"/>
</dbReference>
<reference evidence="2" key="1">
    <citation type="submission" date="2018-06" db="EMBL/GenBank/DDBJ databases">
        <authorList>
            <person name="Zhirakovskaya E."/>
        </authorList>
    </citation>
    <scope>NUCLEOTIDE SEQUENCE</scope>
</reference>
<evidence type="ECO:0000256" key="1">
    <source>
        <dbReference type="ARBA" id="ARBA00023235"/>
    </source>
</evidence>
<dbReference type="InterPro" id="IPR035990">
    <property type="entry name" value="TIM_sf"/>
</dbReference>
<feature type="non-terminal residue" evidence="2">
    <location>
        <position position="1"/>
    </location>
</feature>
<dbReference type="GO" id="GO:0006094">
    <property type="term" value="P:gluconeogenesis"/>
    <property type="evidence" value="ECO:0007669"/>
    <property type="project" value="TreeGrafter"/>
</dbReference>
<dbReference type="PANTHER" id="PTHR21139">
    <property type="entry name" value="TRIOSEPHOSPHATE ISOMERASE"/>
    <property type="match status" value="1"/>
</dbReference>
<dbReference type="PROSITE" id="PS51440">
    <property type="entry name" value="TIM_2"/>
    <property type="match status" value="1"/>
</dbReference>
<dbReference type="GO" id="GO:0004807">
    <property type="term" value="F:triose-phosphate isomerase activity"/>
    <property type="evidence" value="ECO:0007669"/>
    <property type="project" value="UniProtKB-EC"/>
</dbReference>
<dbReference type="GO" id="GO:0046166">
    <property type="term" value="P:glyceraldehyde-3-phosphate biosynthetic process"/>
    <property type="evidence" value="ECO:0007669"/>
    <property type="project" value="TreeGrafter"/>
</dbReference>
<name>A0A3B1C1G2_9ZZZZ</name>
<dbReference type="GO" id="GO:0006096">
    <property type="term" value="P:glycolytic process"/>
    <property type="evidence" value="ECO:0007669"/>
    <property type="project" value="TreeGrafter"/>
</dbReference>
<keyword evidence="1 2" id="KW-0413">Isomerase</keyword>
<dbReference type="Pfam" id="PF00121">
    <property type="entry name" value="TIM"/>
    <property type="match status" value="1"/>
</dbReference>
<sequence length="67" mass="7016">YVREKVSRLYDPEKGAGMRILYGGSVKPGNALELFQMENIDGGLIGGASLKGADFNAIIEAGIEASG</sequence>
<dbReference type="EC" id="5.3.1.1" evidence="2"/>
<dbReference type="AlphaFoldDB" id="A0A3B1C1G2"/>
<accession>A0A3B1C1G2</accession>
<dbReference type="EMBL" id="UOGE01000026">
    <property type="protein sequence ID" value="VAX17628.1"/>
    <property type="molecule type" value="Genomic_DNA"/>
</dbReference>
<proteinExistence type="predicted"/>
<gene>
    <name evidence="2" type="ORF">MNBD_NITROSPINAE02-1616</name>
</gene>
<protein>
    <submittedName>
        <fullName evidence="2">Triosephosphate isomerase</fullName>
        <ecNumber evidence="2">5.3.1.1</ecNumber>
    </submittedName>
</protein>
<dbReference type="InterPro" id="IPR013785">
    <property type="entry name" value="Aldolase_TIM"/>
</dbReference>
<organism evidence="2">
    <name type="scientific">hydrothermal vent metagenome</name>
    <dbReference type="NCBI Taxonomy" id="652676"/>
    <lineage>
        <taxon>unclassified sequences</taxon>
        <taxon>metagenomes</taxon>
        <taxon>ecological metagenomes</taxon>
    </lineage>
</organism>
<evidence type="ECO:0000313" key="2">
    <source>
        <dbReference type="EMBL" id="VAX17628.1"/>
    </source>
</evidence>
<dbReference type="PANTHER" id="PTHR21139:SF42">
    <property type="entry name" value="TRIOSEPHOSPHATE ISOMERASE"/>
    <property type="match status" value="1"/>
</dbReference>
<dbReference type="InterPro" id="IPR000652">
    <property type="entry name" value="Triosephosphate_isomerase"/>
</dbReference>